<sequence length="142" mass="15886">MLTYQSTGPNEFSQTLEHRPKARSPTTAFTRLVAAGTVFGKIIFAKKQHLESIAKNHELYHYSDCASWTYMLSTLLLHTADATAGTDVFNGTDWVYAEFVITTCDPCFAGRKCSCNYTQPCQSMLNFDSCLDCNVPLRFMTG</sequence>
<proteinExistence type="predicted"/>
<evidence type="ECO:0000256" key="1">
    <source>
        <dbReference type="SAM" id="MobiDB-lite"/>
    </source>
</evidence>
<reference evidence="4" key="1">
    <citation type="submission" date="2017-02" db="UniProtKB">
        <authorList>
            <consortium name="WormBaseParasite"/>
        </authorList>
    </citation>
    <scope>IDENTIFICATION</scope>
</reference>
<accession>A0A0N4TXX1</accession>
<name>A0A0N4TXX1_BRUPA</name>
<evidence type="ECO:0000313" key="2">
    <source>
        <dbReference type="EMBL" id="VDN94949.1"/>
    </source>
</evidence>
<feature type="compositionally biased region" description="Polar residues" evidence="1">
    <location>
        <begin position="1"/>
        <end position="15"/>
    </location>
</feature>
<dbReference type="Proteomes" id="UP000278627">
    <property type="component" value="Unassembled WGS sequence"/>
</dbReference>
<protein>
    <submittedName>
        <fullName evidence="4">Peptidase A1 domain-containing protein</fullName>
    </submittedName>
</protein>
<organism evidence="4">
    <name type="scientific">Brugia pahangi</name>
    <name type="common">Filarial nematode worm</name>
    <dbReference type="NCBI Taxonomy" id="6280"/>
    <lineage>
        <taxon>Eukaryota</taxon>
        <taxon>Metazoa</taxon>
        <taxon>Ecdysozoa</taxon>
        <taxon>Nematoda</taxon>
        <taxon>Chromadorea</taxon>
        <taxon>Rhabditida</taxon>
        <taxon>Spirurina</taxon>
        <taxon>Spiruromorpha</taxon>
        <taxon>Filarioidea</taxon>
        <taxon>Onchocercidae</taxon>
        <taxon>Brugia</taxon>
    </lineage>
</organism>
<dbReference type="WBParaSite" id="BPAG_0001383601-mRNA-1">
    <property type="protein sequence ID" value="BPAG_0001383601-mRNA-1"/>
    <property type="gene ID" value="BPAG_0001383601"/>
</dbReference>
<reference evidence="2 3" key="2">
    <citation type="submission" date="2018-11" db="EMBL/GenBank/DDBJ databases">
        <authorList>
            <consortium name="Pathogen Informatics"/>
        </authorList>
    </citation>
    <scope>NUCLEOTIDE SEQUENCE [LARGE SCALE GENOMIC DNA]</scope>
</reference>
<evidence type="ECO:0000313" key="3">
    <source>
        <dbReference type="Proteomes" id="UP000278627"/>
    </source>
</evidence>
<feature type="region of interest" description="Disordered" evidence="1">
    <location>
        <begin position="1"/>
        <end position="23"/>
    </location>
</feature>
<dbReference type="EMBL" id="UZAD01013443">
    <property type="protein sequence ID" value="VDN94949.1"/>
    <property type="molecule type" value="Genomic_DNA"/>
</dbReference>
<gene>
    <name evidence="2" type="ORF">BPAG_LOCUS13764</name>
</gene>
<dbReference type="AlphaFoldDB" id="A0A0N4TXX1"/>
<evidence type="ECO:0000313" key="4">
    <source>
        <dbReference type="WBParaSite" id="BPAG_0001383601-mRNA-1"/>
    </source>
</evidence>
<keyword evidence="3" id="KW-1185">Reference proteome</keyword>